<evidence type="ECO:0000313" key="4">
    <source>
        <dbReference type="Proteomes" id="UP000236333"/>
    </source>
</evidence>
<dbReference type="Pfam" id="PF00226">
    <property type="entry name" value="DnaJ"/>
    <property type="match status" value="1"/>
</dbReference>
<evidence type="ECO:0000313" key="3">
    <source>
        <dbReference type="EMBL" id="PNH00654.1"/>
    </source>
</evidence>
<dbReference type="AlphaFoldDB" id="A0A2J7ZK59"/>
<dbReference type="InterPro" id="IPR001623">
    <property type="entry name" value="DnaJ_domain"/>
</dbReference>
<dbReference type="OrthoDB" id="445556at2759"/>
<dbReference type="SMART" id="SM00271">
    <property type="entry name" value="DnaJ"/>
    <property type="match status" value="1"/>
</dbReference>
<feature type="domain" description="J" evidence="2">
    <location>
        <begin position="1"/>
        <end position="65"/>
    </location>
</feature>
<dbReference type="EMBL" id="PGGS01001249">
    <property type="protein sequence ID" value="PNH00654.1"/>
    <property type="molecule type" value="Genomic_DNA"/>
</dbReference>
<dbReference type="PANTHER" id="PTHR44916">
    <property type="entry name" value="CHAPERONE DNAJ-DOMAIN SUPERFAMILY PROTEIN-RELATED"/>
    <property type="match status" value="1"/>
</dbReference>
<dbReference type="InterPro" id="IPR036869">
    <property type="entry name" value="J_dom_sf"/>
</dbReference>
<keyword evidence="4" id="KW-1185">Reference proteome</keyword>
<feature type="compositionally biased region" description="Basic and acidic residues" evidence="1">
    <location>
        <begin position="240"/>
        <end position="249"/>
    </location>
</feature>
<protein>
    <submittedName>
        <fullName evidence="3">Chaperone protein dnaJ 6</fullName>
    </submittedName>
</protein>
<dbReference type="Pfam" id="PF23302">
    <property type="entry name" value="HTH_DNAJC9"/>
    <property type="match status" value="1"/>
</dbReference>
<feature type="compositionally biased region" description="Basic and acidic residues" evidence="1">
    <location>
        <begin position="267"/>
        <end position="276"/>
    </location>
</feature>
<dbReference type="Gene3D" id="1.10.287.110">
    <property type="entry name" value="DnaJ domain"/>
    <property type="match status" value="1"/>
</dbReference>
<name>A0A2J7ZK59_9CHLO</name>
<dbReference type="SUPFAM" id="SSF46565">
    <property type="entry name" value="Chaperone J-domain"/>
    <property type="match status" value="1"/>
</dbReference>
<dbReference type="PROSITE" id="PS00636">
    <property type="entry name" value="DNAJ_1"/>
    <property type="match status" value="1"/>
</dbReference>
<gene>
    <name evidence="3" type="ORF">TSOC_013512</name>
</gene>
<sequence length="276" mass="29689">MSAKVLGVAKDASADEVKKAYRQRALQLHPDKNPSEDAKAKFQMLQKVYAILGDEEKRKVYDQTGSTDDDVLSGAGFDDLVGYFRSLFRVKVEDVDEFTARYHGSAEERSDLLRYYSQFTGRMAEVFRHLMCSEPETDSHRLMDILEEAIAAGDVTRFKPFTAWAKQVASRPRPAPRPRPAAGGGGGGQQNSLVAAIQAKRAAAADAFFDSLAAKYGGGAAGGKPKGKAGGKGAARSKGKGPDAGEDGNRAAVVAKAAEPTDEEFEAAQRRWEGRG</sequence>
<evidence type="ECO:0000259" key="2">
    <source>
        <dbReference type="PROSITE" id="PS50076"/>
    </source>
</evidence>
<proteinExistence type="predicted"/>
<dbReference type="PRINTS" id="PR00625">
    <property type="entry name" value="JDOMAIN"/>
</dbReference>
<reference evidence="3 4" key="1">
    <citation type="journal article" date="2017" name="Mol. Biol. Evol.">
        <title>The 4-celled Tetrabaena socialis nuclear genome reveals the essential components for genetic control of cell number at the origin of multicellularity in the volvocine lineage.</title>
        <authorList>
            <person name="Featherston J."/>
            <person name="Arakaki Y."/>
            <person name="Hanschen E.R."/>
            <person name="Ferris P.J."/>
            <person name="Michod R.E."/>
            <person name="Olson B.J.S.C."/>
            <person name="Nozaki H."/>
            <person name="Durand P.M."/>
        </authorList>
    </citation>
    <scope>NUCLEOTIDE SEQUENCE [LARGE SCALE GENOMIC DNA]</scope>
    <source>
        <strain evidence="3 4">NIES-571</strain>
    </source>
</reference>
<dbReference type="InterPro" id="IPR018253">
    <property type="entry name" value="DnaJ_domain_CS"/>
</dbReference>
<dbReference type="CDD" id="cd06257">
    <property type="entry name" value="DnaJ"/>
    <property type="match status" value="1"/>
</dbReference>
<dbReference type="Proteomes" id="UP000236333">
    <property type="component" value="Unassembled WGS sequence"/>
</dbReference>
<feature type="compositionally biased region" description="Basic residues" evidence="1">
    <location>
        <begin position="225"/>
        <end position="239"/>
    </location>
</feature>
<organism evidence="3 4">
    <name type="scientific">Tetrabaena socialis</name>
    <dbReference type="NCBI Taxonomy" id="47790"/>
    <lineage>
        <taxon>Eukaryota</taxon>
        <taxon>Viridiplantae</taxon>
        <taxon>Chlorophyta</taxon>
        <taxon>core chlorophytes</taxon>
        <taxon>Chlorophyceae</taxon>
        <taxon>CS clade</taxon>
        <taxon>Chlamydomonadales</taxon>
        <taxon>Tetrabaenaceae</taxon>
        <taxon>Tetrabaena</taxon>
    </lineage>
</organism>
<feature type="non-terminal residue" evidence="3">
    <location>
        <position position="276"/>
    </location>
</feature>
<dbReference type="PROSITE" id="PS50076">
    <property type="entry name" value="DNAJ_2"/>
    <property type="match status" value="1"/>
</dbReference>
<accession>A0A2J7ZK59</accession>
<evidence type="ECO:0000256" key="1">
    <source>
        <dbReference type="SAM" id="MobiDB-lite"/>
    </source>
</evidence>
<comment type="caution">
    <text evidence="3">The sequence shown here is derived from an EMBL/GenBank/DDBJ whole genome shotgun (WGS) entry which is preliminary data.</text>
</comment>
<feature type="region of interest" description="Disordered" evidence="1">
    <location>
        <begin position="218"/>
        <end position="276"/>
    </location>
</feature>
<feature type="region of interest" description="Disordered" evidence="1">
    <location>
        <begin position="166"/>
        <end position="190"/>
    </location>
</feature>
<dbReference type="InterPro" id="IPR056453">
    <property type="entry name" value="HTH_DNAJC9"/>
</dbReference>
<dbReference type="PANTHER" id="PTHR44916:SF1">
    <property type="entry name" value="CHAPERONE DNAJ-DOMAIN SUPERFAMILY PROTEIN-RELATED"/>
    <property type="match status" value="1"/>
</dbReference>
<dbReference type="InterPro" id="IPR042977">
    <property type="entry name" value="AtJ6-like"/>
</dbReference>